<keyword evidence="3" id="KW-1185">Reference proteome</keyword>
<dbReference type="STRING" id="52586.A0A0B1P019"/>
<organism evidence="2 3">
    <name type="scientific">Uncinula necator</name>
    <name type="common">Grape powdery mildew</name>
    <dbReference type="NCBI Taxonomy" id="52586"/>
    <lineage>
        <taxon>Eukaryota</taxon>
        <taxon>Fungi</taxon>
        <taxon>Dikarya</taxon>
        <taxon>Ascomycota</taxon>
        <taxon>Pezizomycotina</taxon>
        <taxon>Leotiomycetes</taxon>
        <taxon>Erysiphales</taxon>
        <taxon>Erysiphaceae</taxon>
        <taxon>Erysiphe</taxon>
    </lineage>
</organism>
<evidence type="ECO:0000313" key="3">
    <source>
        <dbReference type="Proteomes" id="UP000030854"/>
    </source>
</evidence>
<proteinExistence type="predicted"/>
<feature type="region of interest" description="Disordered" evidence="1">
    <location>
        <begin position="141"/>
        <end position="163"/>
    </location>
</feature>
<feature type="compositionally biased region" description="Pro residues" evidence="1">
    <location>
        <begin position="1"/>
        <end position="17"/>
    </location>
</feature>
<feature type="compositionally biased region" description="Polar residues" evidence="1">
    <location>
        <begin position="504"/>
        <end position="520"/>
    </location>
</feature>
<feature type="region of interest" description="Disordered" evidence="1">
    <location>
        <begin position="495"/>
        <end position="522"/>
    </location>
</feature>
<dbReference type="Proteomes" id="UP000030854">
    <property type="component" value="Unassembled WGS sequence"/>
</dbReference>
<reference evidence="2 3" key="1">
    <citation type="journal article" date="2014" name="BMC Genomics">
        <title>Adaptive genomic structural variation in the grape powdery mildew pathogen, Erysiphe necator.</title>
        <authorList>
            <person name="Jones L."/>
            <person name="Riaz S."/>
            <person name="Morales-Cruz A."/>
            <person name="Amrine K.C."/>
            <person name="McGuire B."/>
            <person name="Gubler W.D."/>
            <person name="Walker M.A."/>
            <person name="Cantu D."/>
        </authorList>
    </citation>
    <scope>NUCLEOTIDE SEQUENCE [LARGE SCALE GENOMIC DNA]</scope>
    <source>
        <strain evidence="3">c</strain>
    </source>
</reference>
<gene>
    <name evidence="2" type="ORF">EV44_g3682</name>
</gene>
<evidence type="ECO:0000313" key="2">
    <source>
        <dbReference type="EMBL" id="KHJ31583.1"/>
    </source>
</evidence>
<accession>A0A0B1P019</accession>
<feature type="region of interest" description="Disordered" evidence="1">
    <location>
        <begin position="1"/>
        <end position="32"/>
    </location>
</feature>
<dbReference type="PANTHER" id="PTHR33481">
    <property type="entry name" value="REVERSE TRANSCRIPTASE"/>
    <property type="match status" value="1"/>
</dbReference>
<sequence>MDSSPLPPPIPPIPPLTHIPDPFNSSQPPQIPSTRIPLITTVASRQIREPVPPSKRLLPITSQNDNRGEMSSVFKFIPQELAEIVAMRQRRERAWHARILIFTSVISNIDSTLADFKDEISKEEAAALQIYLRQAISKFAAHDSSPTPPPIPSKFQQKKQSGIHKIDLPSKPIAVVTPITIPLSRASNNGTQPKENQTTQLSWATVTRNDHLNEPKVTNISSRRQPHKGKPISPIKTDKRIFLRLPHEHDWRNLPPAGIREVIVKKLAISPASIGRIKPVHTGFALSPCNDDAWEKILEGQYGLFMTGAKLEPATNWVSVIVPTVPAYIRTLQGKVEVSNTMLADEIERVSLERPSFLKLYGQNNPAAPHRTWMAFFPKAPRPGFRVFDESGLAMPYKKKKPLEFCKRCNGHHPSKNCSRAPSCGNCSSTMHTEDMCMAATKCRNCGGPHRSDSRRCLARPTRSGTPTKEQLKTYRQAGEREFQAVARAKEAELKAANTEESRSNITDSQNTDSTSSGSKASIVEDSTVDALQPEVVAQWLPPISTLDSIEKIERSANDLFKVFKEVIQATGTRINRGRGKSAPWWTPECKFARLNYKGATSEAERKVRAKSYPAVVANSKREYWKRQVEAMNSSSDVFKLMHWASPRQSKIPPPLIHEERIISDQAERATTLRDHLLARLQRSDDLPPCTLPGEDRIPWTDKLTEVEVRTCTIGSGNTCPGADGISTELISACWGSIGSFVTKLFQACIRFGHHLSCFKLAEIVFLTKK</sequence>
<dbReference type="PANTHER" id="PTHR33481:SF1">
    <property type="entry name" value="ENDONUCLEASE_EXONUCLEASE_PHOSPHATASE DOMAIN-CONTAINING PROTEIN-RELATED"/>
    <property type="match status" value="1"/>
</dbReference>
<evidence type="ECO:0000256" key="1">
    <source>
        <dbReference type="SAM" id="MobiDB-lite"/>
    </source>
</evidence>
<protein>
    <submittedName>
        <fullName evidence="2">Putative eka-like protein</fullName>
    </submittedName>
</protein>
<comment type="caution">
    <text evidence="2">The sequence shown here is derived from an EMBL/GenBank/DDBJ whole genome shotgun (WGS) entry which is preliminary data.</text>
</comment>
<dbReference type="HOGENOM" id="CLU_018153_0_2_1"/>
<dbReference type="EMBL" id="JNVN01002755">
    <property type="protein sequence ID" value="KHJ31583.1"/>
    <property type="molecule type" value="Genomic_DNA"/>
</dbReference>
<name>A0A0B1P019_UNCNE</name>
<dbReference type="AlphaFoldDB" id="A0A0B1P019"/>